<gene>
    <name evidence="1" type="ORF">D0859_01269</name>
</gene>
<dbReference type="VEuPathDB" id="FungiDB:BTJ68_15267"/>
<sequence length="75" mass="8474">MVVLASPIASLREDGSQNHKSKTVLLKFHHRSVRGKENVWTMKVLLRFGLASQFGNLVQKNEVGNRPAHSTYRTT</sequence>
<evidence type="ECO:0000313" key="2">
    <source>
        <dbReference type="Proteomes" id="UP000281677"/>
    </source>
</evidence>
<protein>
    <submittedName>
        <fullName evidence="1">Uncharacterized protein</fullName>
    </submittedName>
</protein>
<proteinExistence type="predicted"/>
<evidence type="ECO:0000313" key="1">
    <source>
        <dbReference type="EMBL" id="RMZ34586.1"/>
    </source>
</evidence>
<organism evidence="1 2">
    <name type="scientific">Hortaea werneckii</name>
    <name type="common">Black yeast</name>
    <name type="synonym">Cladosporium werneckii</name>
    <dbReference type="NCBI Taxonomy" id="91943"/>
    <lineage>
        <taxon>Eukaryota</taxon>
        <taxon>Fungi</taxon>
        <taxon>Dikarya</taxon>
        <taxon>Ascomycota</taxon>
        <taxon>Pezizomycotina</taxon>
        <taxon>Dothideomycetes</taxon>
        <taxon>Dothideomycetidae</taxon>
        <taxon>Mycosphaerellales</taxon>
        <taxon>Teratosphaeriaceae</taxon>
        <taxon>Hortaea</taxon>
    </lineage>
</organism>
<reference evidence="1 2" key="1">
    <citation type="journal article" date="2018" name="BMC Genomics">
        <title>Genomic evidence for intraspecific hybridization in a clonal and extremely halotolerant yeast.</title>
        <authorList>
            <person name="Gostincar C."/>
            <person name="Stajich J.E."/>
            <person name="Zupancic J."/>
            <person name="Zalar P."/>
            <person name="Gunde-Cimerman N."/>
        </authorList>
    </citation>
    <scope>NUCLEOTIDE SEQUENCE [LARGE SCALE GENOMIC DNA]</scope>
    <source>
        <strain evidence="1 2">EXF-120</strain>
    </source>
</reference>
<dbReference type="AlphaFoldDB" id="A0A3M7JAQ3"/>
<comment type="caution">
    <text evidence="1">The sequence shown here is derived from an EMBL/GenBank/DDBJ whole genome shotgun (WGS) entry which is preliminary data.</text>
</comment>
<dbReference type="EMBL" id="QWIT01000020">
    <property type="protein sequence ID" value="RMZ34586.1"/>
    <property type="molecule type" value="Genomic_DNA"/>
</dbReference>
<dbReference type="Proteomes" id="UP000281677">
    <property type="component" value="Unassembled WGS sequence"/>
</dbReference>
<name>A0A3M7JAQ3_HORWE</name>
<accession>A0A3M7JAQ3</accession>